<feature type="compositionally biased region" description="Basic residues" evidence="2">
    <location>
        <begin position="770"/>
        <end position="798"/>
    </location>
</feature>
<accession>A0A9W7FMF4</accession>
<feature type="compositionally biased region" description="Low complexity" evidence="2">
    <location>
        <begin position="38"/>
        <end position="48"/>
    </location>
</feature>
<evidence type="ECO:0000256" key="1">
    <source>
        <dbReference type="SAM" id="Coils"/>
    </source>
</evidence>
<feature type="compositionally biased region" description="Low complexity" evidence="2">
    <location>
        <begin position="1"/>
        <end position="15"/>
    </location>
</feature>
<feature type="compositionally biased region" description="Acidic residues" evidence="2">
    <location>
        <begin position="733"/>
        <end position="751"/>
    </location>
</feature>
<keyword evidence="1" id="KW-0175">Coiled coil</keyword>
<comment type="caution">
    <text evidence="3">The sequence shown here is derived from an EMBL/GenBank/DDBJ whole genome shotgun (WGS) entry which is preliminary data.</text>
</comment>
<feature type="region of interest" description="Disordered" evidence="2">
    <location>
        <begin position="906"/>
        <end position="933"/>
    </location>
</feature>
<gene>
    <name evidence="3" type="ORF">TrVE_jg6020</name>
</gene>
<reference evidence="4" key="1">
    <citation type="journal article" date="2023" name="Commun. Biol.">
        <title>Genome analysis of Parmales, the sister group of diatoms, reveals the evolutionary specialization of diatoms from phago-mixotrophs to photoautotrophs.</title>
        <authorList>
            <person name="Ban H."/>
            <person name="Sato S."/>
            <person name="Yoshikawa S."/>
            <person name="Yamada K."/>
            <person name="Nakamura Y."/>
            <person name="Ichinomiya M."/>
            <person name="Sato N."/>
            <person name="Blanc-Mathieu R."/>
            <person name="Endo H."/>
            <person name="Kuwata A."/>
            <person name="Ogata H."/>
        </authorList>
    </citation>
    <scope>NUCLEOTIDE SEQUENCE [LARGE SCALE GENOMIC DNA]</scope>
    <source>
        <strain evidence="4">NIES 3699</strain>
    </source>
</reference>
<feature type="region of interest" description="Disordered" evidence="2">
    <location>
        <begin position="62"/>
        <end position="256"/>
    </location>
</feature>
<feature type="compositionally biased region" description="Low complexity" evidence="2">
    <location>
        <begin position="838"/>
        <end position="847"/>
    </location>
</feature>
<feature type="compositionally biased region" description="Low complexity" evidence="2">
    <location>
        <begin position="216"/>
        <end position="225"/>
    </location>
</feature>
<dbReference type="AlphaFoldDB" id="A0A9W7FMF4"/>
<evidence type="ECO:0000313" key="3">
    <source>
        <dbReference type="EMBL" id="GMI14862.1"/>
    </source>
</evidence>
<evidence type="ECO:0000313" key="4">
    <source>
        <dbReference type="Proteomes" id="UP001165160"/>
    </source>
</evidence>
<protein>
    <submittedName>
        <fullName evidence="3">Uncharacterized protein</fullName>
    </submittedName>
</protein>
<feature type="compositionally biased region" description="Basic and acidic residues" evidence="2">
    <location>
        <begin position="129"/>
        <end position="138"/>
    </location>
</feature>
<feature type="compositionally biased region" description="Acidic residues" evidence="2">
    <location>
        <begin position="804"/>
        <end position="814"/>
    </location>
</feature>
<dbReference type="EMBL" id="BRXX01000508">
    <property type="protein sequence ID" value="GMI14862.1"/>
    <property type="molecule type" value="Genomic_DNA"/>
</dbReference>
<feature type="compositionally biased region" description="Polar residues" evidence="2">
    <location>
        <begin position="165"/>
        <end position="185"/>
    </location>
</feature>
<keyword evidence="4" id="KW-1185">Reference proteome</keyword>
<feature type="region of interest" description="Disordered" evidence="2">
    <location>
        <begin position="724"/>
        <end position="874"/>
    </location>
</feature>
<feature type="region of interest" description="Disordered" evidence="2">
    <location>
        <begin position="1"/>
        <end position="48"/>
    </location>
</feature>
<feature type="coiled-coil region" evidence="1">
    <location>
        <begin position="612"/>
        <end position="653"/>
    </location>
</feature>
<feature type="compositionally biased region" description="Low complexity" evidence="2">
    <location>
        <begin position="752"/>
        <end position="762"/>
    </location>
</feature>
<feature type="compositionally biased region" description="Low complexity" evidence="2">
    <location>
        <begin position="104"/>
        <end position="124"/>
    </location>
</feature>
<feature type="compositionally biased region" description="Polar residues" evidence="2">
    <location>
        <begin position="27"/>
        <end position="37"/>
    </location>
</feature>
<proteinExistence type="predicted"/>
<name>A0A9W7FMF4_9STRA</name>
<feature type="coiled-coil region" evidence="1">
    <location>
        <begin position="388"/>
        <end position="506"/>
    </location>
</feature>
<organism evidence="3 4">
    <name type="scientific">Triparma verrucosa</name>
    <dbReference type="NCBI Taxonomy" id="1606542"/>
    <lineage>
        <taxon>Eukaryota</taxon>
        <taxon>Sar</taxon>
        <taxon>Stramenopiles</taxon>
        <taxon>Ochrophyta</taxon>
        <taxon>Bolidophyceae</taxon>
        <taxon>Parmales</taxon>
        <taxon>Triparmaceae</taxon>
        <taxon>Triparma</taxon>
    </lineage>
</organism>
<sequence>MSSSSDSDAPNTSSSLNPPTYSRDMPSDSTLVGYNETSQQRSLPLSSSSQALAGLSDYQYSYPQTTTEGIPKSEFVASSPKSTFVKTSLKEPRLSGGGVGVGVSEGKSSSSTGTESESDPGSSESTDEEDRRLKESAMRKSMPKTQNPLTPPPPSSTGLGIGDSFASSSRDYGNLNNTTYSSRHQLNLGASFATATSGKNEDDNSTVPPPPPSSQRPPQVQSHPQPKSEEEPRTHTHTHNLNNLSSGAGAFTVPPLSNIGTRAQAYSSKYEAKGMGGYIGSAQPKQVYEHLYNQQSHEQRLQIHMSSISEKYGREFRAVDDRVAGYLGRFLRRAKQGPEQERQLLQVLQVEIRDLLRRTLDSEAEVIHLTELLKESHARMTDITANGDRHLEGVLHAYEERLRELKAKVEAEANEKILAAQTKFKREKIDLEERLAFAESEMNHRLKTTILETEQRIYEREAENQAKLKTQAREAESASESFKHQLANLTSELQAEKRSFLELQDSMTKLKQAQSEEKLKVQQQLMEVVQTWEREAKSREEAVRTEMERGFSMRVAAEKEIAERHRVNEMRIQQEAFELEISKELTNLSDKYIAHHKNEVLEMRQKMTYDHEAKLSKQKNDFEDVIRSLKEEVDDALRKIKAKEQEIMAREADVAVKAADLRRSKETIGEAQNEFKVREQVSWIEGMASKLVATSQEKIDKRMAKEKKELDSRQAKLNAMIMKNIVGGGDGGDVGEGEDGGEAESENDDDGYSSSSSSSSSSSDEEEKKKNKKKSKKAAKKAAAAKKKKKMKKKKKKISKYEDDSSDPEPFFDDVDQHINSILSMKEKEDSSGKARRSSLSLSAQSGVPNNFNAASRPGPYSYAGGDAPKGAHSIATDIVNPKLWGETAAAAAWMPRSFYQEYVRTHRGGGGESKQTGSRRRSTENLMATTGD</sequence>
<dbReference type="Proteomes" id="UP001165160">
    <property type="component" value="Unassembled WGS sequence"/>
</dbReference>
<evidence type="ECO:0000256" key="2">
    <source>
        <dbReference type="SAM" id="MobiDB-lite"/>
    </source>
</evidence>